<dbReference type="InterPro" id="IPR012340">
    <property type="entry name" value="NA-bd_OB-fold"/>
</dbReference>
<proteinExistence type="inferred from homology"/>
<dbReference type="OrthoDB" id="9811714at2"/>
<evidence type="ECO:0000313" key="10">
    <source>
        <dbReference type="Proteomes" id="UP000324974"/>
    </source>
</evidence>
<dbReference type="InterPro" id="IPR019984">
    <property type="entry name" value="Ribosomal_uS17_bact/chlr"/>
</dbReference>
<comment type="function">
    <text evidence="6">One of the primary rRNA binding proteins, it binds specifically to the 5'-end of 16S ribosomal RNA.</text>
</comment>
<evidence type="ECO:0000256" key="6">
    <source>
        <dbReference type="HAMAP-Rule" id="MF_01345"/>
    </source>
</evidence>
<dbReference type="GO" id="GO:0022627">
    <property type="term" value="C:cytosolic small ribosomal subunit"/>
    <property type="evidence" value="ECO:0007669"/>
    <property type="project" value="UniProtKB-UniRule"/>
</dbReference>
<dbReference type="InterPro" id="IPR000266">
    <property type="entry name" value="Ribosomal_uS17"/>
</dbReference>
<gene>
    <name evidence="6" type="primary">rpsQ</name>
    <name evidence="9" type="ORF">PX52LOC_07068</name>
</gene>
<dbReference type="HAMAP" id="MF_01345_B">
    <property type="entry name" value="Ribosomal_uS17_B"/>
    <property type="match status" value="1"/>
</dbReference>
<evidence type="ECO:0000256" key="1">
    <source>
        <dbReference type="ARBA" id="ARBA00010254"/>
    </source>
</evidence>
<dbReference type="KEGG" id="lrs:PX52LOC_07068"/>
<dbReference type="SUPFAM" id="SSF50249">
    <property type="entry name" value="Nucleic acid-binding proteins"/>
    <property type="match status" value="1"/>
</dbReference>
<keyword evidence="10" id="KW-1185">Reference proteome</keyword>
<evidence type="ECO:0000256" key="2">
    <source>
        <dbReference type="ARBA" id="ARBA00022730"/>
    </source>
</evidence>
<evidence type="ECO:0000256" key="4">
    <source>
        <dbReference type="ARBA" id="ARBA00022980"/>
    </source>
</evidence>
<evidence type="ECO:0000256" key="5">
    <source>
        <dbReference type="ARBA" id="ARBA00023274"/>
    </source>
</evidence>
<dbReference type="PROSITE" id="PS00056">
    <property type="entry name" value="RIBOSOMAL_S17"/>
    <property type="match status" value="1"/>
</dbReference>
<organism evidence="9 10">
    <name type="scientific">Limnoglobus roseus</name>
    <dbReference type="NCBI Taxonomy" id="2598579"/>
    <lineage>
        <taxon>Bacteria</taxon>
        <taxon>Pseudomonadati</taxon>
        <taxon>Planctomycetota</taxon>
        <taxon>Planctomycetia</taxon>
        <taxon>Gemmatales</taxon>
        <taxon>Gemmataceae</taxon>
        <taxon>Limnoglobus</taxon>
    </lineage>
</organism>
<dbReference type="GO" id="GO:0019843">
    <property type="term" value="F:rRNA binding"/>
    <property type="evidence" value="ECO:0007669"/>
    <property type="project" value="UniProtKB-UniRule"/>
</dbReference>
<dbReference type="AlphaFoldDB" id="A0A5C1ARX5"/>
<evidence type="ECO:0000256" key="7">
    <source>
        <dbReference type="RuleBase" id="RU003872"/>
    </source>
</evidence>
<feature type="region of interest" description="Disordered" evidence="8">
    <location>
        <begin position="1"/>
        <end position="36"/>
    </location>
</feature>
<dbReference type="GO" id="GO:0006412">
    <property type="term" value="P:translation"/>
    <property type="evidence" value="ECO:0007669"/>
    <property type="project" value="UniProtKB-UniRule"/>
</dbReference>
<dbReference type="InterPro" id="IPR019979">
    <property type="entry name" value="Ribosomal_uS17_CS"/>
</dbReference>
<evidence type="ECO:0000256" key="3">
    <source>
        <dbReference type="ARBA" id="ARBA00022884"/>
    </source>
</evidence>
<dbReference type="GO" id="GO:0003735">
    <property type="term" value="F:structural constituent of ribosome"/>
    <property type="evidence" value="ECO:0007669"/>
    <property type="project" value="UniProtKB-UniRule"/>
</dbReference>
<keyword evidence="5 6" id="KW-0687">Ribonucleoprotein</keyword>
<comment type="subunit">
    <text evidence="6">Part of the 30S ribosomal subunit.</text>
</comment>
<evidence type="ECO:0000256" key="8">
    <source>
        <dbReference type="SAM" id="MobiDB-lite"/>
    </source>
</evidence>
<feature type="compositionally biased region" description="Basic and acidic residues" evidence="8">
    <location>
        <begin position="27"/>
        <end position="36"/>
    </location>
</feature>
<dbReference type="NCBIfam" id="NF004123">
    <property type="entry name" value="PRK05610.1"/>
    <property type="match status" value="1"/>
</dbReference>
<dbReference type="RefSeq" id="WP_149114319.1">
    <property type="nucleotide sequence ID" value="NZ_CP042425.1"/>
</dbReference>
<sequence>MADTNTTTPTDEKPVGPGPRKMVGIVTRDKNDKTRRVEVARRVQHPKYGKFIKKRTVCYAHDEKNESHLGDTVEIVESRPLSKLKRWSLIRVVTKAPSRTLAGLEGAVAGSKLPEAAAK</sequence>
<reference evidence="10" key="1">
    <citation type="submission" date="2019-08" db="EMBL/GenBank/DDBJ databases">
        <title>Limnoglobus roseus gen. nov., sp. nov., a novel freshwater planctomycete with a giant genome from the family Gemmataceae.</title>
        <authorList>
            <person name="Kulichevskaya I.S."/>
            <person name="Naumoff D.G."/>
            <person name="Miroshnikov K."/>
            <person name="Ivanova A."/>
            <person name="Philippov D.A."/>
            <person name="Hakobyan A."/>
            <person name="Rijpstra I.C."/>
            <person name="Sinninghe Damste J.S."/>
            <person name="Liesack W."/>
            <person name="Dedysh S.N."/>
        </authorList>
    </citation>
    <scope>NUCLEOTIDE SEQUENCE [LARGE SCALE GENOMIC DNA]</scope>
    <source>
        <strain evidence="10">PX52</strain>
    </source>
</reference>
<dbReference type="Proteomes" id="UP000324974">
    <property type="component" value="Chromosome"/>
</dbReference>
<dbReference type="NCBIfam" id="TIGR03635">
    <property type="entry name" value="uS17_bact"/>
    <property type="match status" value="1"/>
</dbReference>
<dbReference type="CDD" id="cd00364">
    <property type="entry name" value="Ribosomal_uS17"/>
    <property type="match status" value="1"/>
</dbReference>
<dbReference type="PANTHER" id="PTHR10744:SF1">
    <property type="entry name" value="SMALL RIBOSOMAL SUBUNIT PROTEIN US17M"/>
    <property type="match status" value="1"/>
</dbReference>
<dbReference type="Gene3D" id="2.40.50.140">
    <property type="entry name" value="Nucleic acid-binding proteins"/>
    <property type="match status" value="1"/>
</dbReference>
<dbReference type="PRINTS" id="PR00973">
    <property type="entry name" value="RIBOSOMALS17"/>
</dbReference>
<keyword evidence="4 6" id="KW-0689">Ribosomal protein</keyword>
<dbReference type="Pfam" id="PF00366">
    <property type="entry name" value="Ribosomal_S17"/>
    <property type="match status" value="1"/>
</dbReference>
<dbReference type="EMBL" id="CP042425">
    <property type="protein sequence ID" value="QEL19984.1"/>
    <property type="molecule type" value="Genomic_DNA"/>
</dbReference>
<accession>A0A5C1ARX5</accession>
<protein>
    <recommendedName>
        <fullName evidence="6">Small ribosomal subunit protein uS17</fullName>
    </recommendedName>
</protein>
<keyword evidence="3 6" id="KW-0694">RNA-binding</keyword>
<evidence type="ECO:0000313" key="9">
    <source>
        <dbReference type="EMBL" id="QEL19984.1"/>
    </source>
</evidence>
<comment type="similarity">
    <text evidence="1 6 7">Belongs to the universal ribosomal protein uS17 family.</text>
</comment>
<dbReference type="PANTHER" id="PTHR10744">
    <property type="entry name" value="40S RIBOSOMAL PROTEIN S11 FAMILY MEMBER"/>
    <property type="match status" value="1"/>
</dbReference>
<keyword evidence="2 6" id="KW-0699">rRNA-binding</keyword>
<name>A0A5C1ARX5_9BACT</name>